<dbReference type="AlphaFoldDB" id="A0A166CHC8"/>
<feature type="region of interest" description="Disordered" evidence="1">
    <location>
        <begin position="1"/>
        <end position="22"/>
    </location>
</feature>
<feature type="compositionally biased region" description="Low complexity" evidence="1">
    <location>
        <begin position="315"/>
        <end position="329"/>
    </location>
</feature>
<name>A0A166CHC8_9AGAM</name>
<dbReference type="STRING" id="1314776.A0A166CHC8"/>
<evidence type="ECO:0000313" key="2">
    <source>
        <dbReference type="EMBL" id="KZT37452.1"/>
    </source>
</evidence>
<accession>A0A166CHC8</accession>
<dbReference type="OrthoDB" id="3265311at2759"/>
<evidence type="ECO:0000313" key="3">
    <source>
        <dbReference type="Proteomes" id="UP000076798"/>
    </source>
</evidence>
<feature type="compositionally biased region" description="Basic and acidic residues" evidence="1">
    <location>
        <begin position="563"/>
        <end position="579"/>
    </location>
</feature>
<keyword evidence="3" id="KW-1185">Reference proteome</keyword>
<feature type="compositionally biased region" description="Polar residues" evidence="1">
    <location>
        <begin position="292"/>
        <end position="303"/>
    </location>
</feature>
<feature type="region of interest" description="Disordered" evidence="1">
    <location>
        <begin position="291"/>
        <end position="329"/>
    </location>
</feature>
<feature type="region of interest" description="Disordered" evidence="1">
    <location>
        <begin position="181"/>
        <end position="221"/>
    </location>
</feature>
<feature type="compositionally biased region" description="Low complexity" evidence="1">
    <location>
        <begin position="1"/>
        <end position="10"/>
    </location>
</feature>
<dbReference type="EMBL" id="KV428083">
    <property type="protein sequence ID" value="KZT37452.1"/>
    <property type="molecule type" value="Genomic_DNA"/>
</dbReference>
<feature type="compositionally biased region" description="Low complexity" evidence="1">
    <location>
        <begin position="480"/>
        <end position="498"/>
    </location>
</feature>
<feature type="region of interest" description="Disordered" evidence="1">
    <location>
        <begin position="470"/>
        <end position="594"/>
    </location>
</feature>
<feature type="compositionally biased region" description="Basic residues" evidence="1">
    <location>
        <begin position="582"/>
        <end position="594"/>
    </location>
</feature>
<sequence>MPLASSSSSRSPPPVAYPRADKFTPRLPLDPFAADPAIPSRSSALYPETQPWKLDVDRLPPLHLTRLQRNVLLVLGDPTVNQLAPLLTSPHLISSLVIIAVSPDVQIHIPPYVKPAVRVLRLKSPIAIQDYGATRLVDVLEWAERLVRIWRHRPIHDVQELNELDHPHAVVHVAPSRRHNSYMYDKKSPGSSLPGASVLVKESPRPAPKSRKSSTALPPLDPSQQPFDVLINFLPATGIPDKALLKNAILVTTISRPFLIAASPMVASSIPRPRSQSFRPSTASDSRRWSFFKSSGKNTSSPSLAPPGISPNLPTPSHSASSLPTPSSSVSLFSNPYFASVRGTMSMVRSRIIHVVPSPPLHPHRHTYTRLQNEAKMKLVASIESFLLSFASSAALREGQLFAGARPYLVDSVSFSNDTINTSSDGGDWSLAEILLSGGLDVDPSNPEDEYNNTFRRAWMPGVSDLTFVGPSHSSAQAPSRSTTMETETEMLLSESRTPSMYSDTPPPPPPKEDQSPARKAGPYLTTTAPPSRISRGRTSMSTDRDRNWDTGVNAGGLPTPPDSDRDESSRGSPDREPGAKNLKRKKGWKFWKS</sequence>
<proteinExistence type="predicted"/>
<organism evidence="2 3">
    <name type="scientific">Sistotremastrum suecicum HHB10207 ss-3</name>
    <dbReference type="NCBI Taxonomy" id="1314776"/>
    <lineage>
        <taxon>Eukaryota</taxon>
        <taxon>Fungi</taxon>
        <taxon>Dikarya</taxon>
        <taxon>Basidiomycota</taxon>
        <taxon>Agaricomycotina</taxon>
        <taxon>Agaricomycetes</taxon>
        <taxon>Sistotremastrales</taxon>
        <taxon>Sistotremastraceae</taxon>
        <taxon>Sistotremastrum</taxon>
    </lineage>
</organism>
<reference evidence="2 3" key="1">
    <citation type="journal article" date="2016" name="Mol. Biol. Evol.">
        <title>Comparative Genomics of Early-Diverging Mushroom-Forming Fungi Provides Insights into the Origins of Lignocellulose Decay Capabilities.</title>
        <authorList>
            <person name="Nagy L.G."/>
            <person name="Riley R."/>
            <person name="Tritt A."/>
            <person name="Adam C."/>
            <person name="Daum C."/>
            <person name="Floudas D."/>
            <person name="Sun H."/>
            <person name="Yadav J.S."/>
            <person name="Pangilinan J."/>
            <person name="Larsson K.H."/>
            <person name="Matsuura K."/>
            <person name="Barry K."/>
            <person name="Labutti K."/>
            <person name="Kuo R."/>
            <person name="Ohm R.A."/>
            <person name="Bhattacharya S.S."/>
            <person name="Shirouzu T."/>
            <person name="Yoshinaga Y."/>
            <person name="Martin F.M."/>
            <person name="Grigoriev I.V."/>
            <person name="Hibbett D.S."/>
        </authorList>
    </citation>
    <scope>NUCLEOTIDE SEQUENCE [LARGE SCALE GENOMIC DNA]</scope>
    <source>
        <strain evidence="2 3">HHB10207 ss-3</strain>
    </source>
</reference>
<evidence type="ECO:0000256" key="1">
    <source>
        <dbReference type="SAM" id="MobiDB-lite"/>
    </source>
</evidence>
<gene>
    <name evidence="2" type="ORF">SISSUDRAFT_1062806</name>
</gene>
<protein>
    <submittedName>
        <fullName evidence="2">Uncharacterized protein</fullName>
    </submittedName>
</protein>
<dbReference type="Proteomes" id="UP000076798">
    <property type="component" value="Unassembled WGS sequence"/>
</dbReference>